<dbReference type="EMBL" id="RRYP01014538">
    <property type="protein sequence ID" value="TNV75920.1"/>
    <property type="molecule type" value="Genomic_DNA"/>
</dbReference>
<sequence length="81" mass="9515">MAHDKIVDENQRCNLALYKISRAKEIFSADPHLLIKVIKEAFDLAQYRGIKKKDIDHQLNKIVHDSYPQQHLKSFLIIFVI</sequence>
<name>A0A8J8SZ44_HALGN</name>
<dbReference type="AlphaFoldDB" id="A0A8J8SZ44"/>
<gene>
    <name evidence="1" type="ORF">FGO68_gene5850</name>
</gene>
<dbReference type="Proteomes" id="UP000785679">
    <property type="component" value="Unassembled WGS sequence"/>
</dbReference>
<accession>A0A8J8SZ44</accession>
<evidence type="ECO:0000313" key="1">
    <source>
        <dbReference type="EMBL" id="TNV75920.1"/>
    </source>
</evidence>
<comment type="caution">
    <text evidence="1">The sequence shown here is derived from an EMBL/GenBank/DDBJ whole genome shotgun (WGS) entry which is preliminary data.</text>
</comment>
<reference evidence="1" key="1">
    <citation type="submission" date="2019-06" db="EMBL/GenBank/DDBJ databases">
        <authorList>
            <person name="Zheng W."/>
        </authorList>
    </citation>
    <scope>NUCLEOTIDE SEQUENCE</scope>
    <source>
        <strain evidence="1">QDHG01</strain>
    </source>
</reference>
<keyword evidence="2" id="KW-1185">Reference proteome</keyword>
<proteinExistence type="predicted"/>
<protein>
    <submittedName>
        <fullName evidence="1">Uncharacterized protein</fullName>
    </submittedName>
</protein>
<organism evidence="1 2">
    <name type="scientific">Halteria grandinella</name>
    <dbReference type="NCBI Taxonomy" id="5974"/>
    <lineage>
        <taxon>Eukaryota</taxon>
        <taxon>Sar</taxon>
        <taxon>Alveolata</taxon>
        <taxon>Ciliophora</taxon>
        <taxon>Intramacronucleata</taxon>
        <taxon>Spirotrichea</taxon>
        <taxon>Stichotrichia</taxon>
        <taxon>Sporadotrichida</taxon>
        <taxon>Halteriidae</taxon>
        <taxon>Halteria</taxon>
    </lineage>
</organism>
<evidence type="ECO:0000313" key="2">
    <source>
        <dbReference type="Proteomes" id="UP000785679"/>
    </source>
</evidence>